<dbReference type="EC" id="1.1.1.79" evidence="4"/>
<comment type="similarity">
    <text evidence="5">Belongs to the D-isomer specific 2-hydroxyacid dehydrogenase family.</text>
</comment>
<dbReference type="GeneID" id="107433558"/>
<evidence type="ECO:0000313" key="9">
    <source>
        <dbReference type="RefSeq" id="XP_015900344.1"/>
    </source>
</evidence>
<keyword evidence="8" id="KW-1185">Reference proteome</keyword>
<dbReference type="FunCoup" id="A0A6P4AWS6">
    <property type="interactions" value="1353"/>
</dbReference>
<evidence type="ECO:0000256" key="1">
    <source>
        <dbReference type="ARBA" id="ARBA00022857"/>
    </source>
</evidence>
<dbReference type="GO" id="GO:0016618">
    <property type="term" value="F:hydroxypyruvate reductase [NAD(P)H] activity"/>
    <property type="evidence" value="ECO:0007669"/>
    <property type="project" value="TreeGrafter"/>
</dbReference>
<dbReference type="AlphaFoldDB" id="A0A6P4AWS6"/>
<dbReference type="Pfam" id="PF02826">
    <property type="entry name" value="2-Hacid_dh_C"/>
    <property type="match status" value="1"/>
</dbReference>
<gene>
    <name evidence="9" type="primary">LOC107433558</name>
</gene>
<evidence type="ECO:0000256" key="3">
    <source>
        <dbReference type="ARBA" id="ARBA00023027"/>
    </source>
</evidence>
<dbReference type="Proteomes" id="UP001652623">
    <property type="component" value="Chromosome 6"/>
</dbReference>
<dbReference type="InterPro" id="IPR006139">
    <property type="entry name" value="D-isomer_2_OHA_DH_cat_dom"/>
</dbReference>
<dbReference type="PANTHER" id="PTHR10996:SF268">
    <property type="entry name" value="GLYOXYLATE_HYDROXYPYRUVATE REDUCTASE HPR3"/>
    <property type="match status" value="1"/>
</dbReference>
<evidence type="ECO:0000256" key="5">
    <source>
        <dbReference type="RuleBase" id="RU003719"/>
    </source>
</evidence>
<dbReference type="InterPro" id="IPR006140">
    <property type="entry name" value="D-isomer_DH_NAD-bd"/>
</dbReference>
<feature type="domain" description="D-isomer specific 2-hydroxyacid dehydrogenase catalytic" evidence="6">
    <location>
        <begin position="58"/>
        <end position="338"/>
    </location>
</feature>
<accession>A0A6P4AWS6</accession>
<organism evidence="8 9">
    <name type="scientific">Ziziphus jujuba</name>
    <name type="common">Chinese jujube</name>
    <name type="synonym">Ziziphus sativa</name>
    <dbReference type="NCBI Taxonomy" id="326968"/>
    <lineage>
        <taxon>Eukaryota</taxon>
        <taxon>Viridiplantae</taxon>
        <taxon>Streptophyta</taxon>
        <taxon>Embryophyta</taxon>
        <taxon>Tracheophyta</taxon>
        <taxon>Spermatophyta</taxon>
        <taxon>Magnoliopsida</taxon>
        <taxon>eudicotyledons</taxon>
        <taxon>Gunneridae</taxon>
        <taxon>Pentapetalae</taxon>
        <taxon>rosids</taxon>
        <taxon>fabids</taxon>
        <taxon>Rosales</taxon>
        <taxon>Rhamnaceae</taxon>
        <taxon>Paliureae</taxon>
        <taxon>Ziziphus</taxon>
    </lineage>
</organism>
<dbReference type="InParanoid" id="A0A6P4AWS6"/>
<dbReference type="GO" id="GO:0005829">
    <property type="term" value="C:cytosol"/>
    <property type="evidence" value="ECO:0007669"/>
    <property type="project" value="TreeGrafter"/>
</dbReference>
<evidence type="ECO:0000313" key="8">
    <source>
        <dbReference type="Proteomes" id="UP001652623"/>
    </source>
</evidence>
<dbReference type="GO" id="GO:0030267">
    <property type="term" value="F:glyoxylate reductase (NADPH) activity"/>
    <property type="evidence" value="ECO:0007669"/>
    <property type="project" value="UniProtKB-EC"/>
</dbReference>
<evidence type="ECO:0000259" key="6">
    <source>
        <dbReference type="Pfam" id="PF00389"/>
    </source>
</evidence>
<evidence type="ECO:0000259" key="7">
    <source>
        <dbReference type="Pfam" id="PF02826"/>
    </source>
</evidence>
<dbReference type="Pfam" id="PF00389">
    <property type="entry name" value="2-Hacid_dh"/>
    <property type="match status" value="1"/>
</dbReference>
<feature type="domain" description="D-isomer specific 2-hydroxyacid dehydrogenase NAD-binding" evidence="7">
    <location>
        <begin position="134"/>
        <end position="307"/>
    </location>
</feature>
<name>A0A6P4AWS6_ZIZJJ</name>
<keyword evidence="2 5" id="KW-0560">Oxidoreductase</keyword>
<proteinExistence type="inferred from homology"/>
<dbReference type="GO" id="GO:0009853">
    <property type="term" value="P:photorespiration"/>
    <property type="evidence" value="ECO:0007669"/>
    <property type="project" value="UniProtKB-ARBA"/>
</dbReference>
<reference evidence="9" key="1">
    <citation type="submission" date="2025-08" db="UniProtKB">
        <authorList>
            <consortium name="RefSeq"/>
        </authorList>
    </citation>
    <scope>IDENTIFICATION</scope>
    <source>
        <tissue evidence="9">Seedling</tissue>
    </source>
</reference>
<dbReference type="RefSeq" id="XP_015900344.1">
    <property type="nucleotide sequence ID" value="XM_016044858.4"/>
</dbReference>
<dbReference type="SUPFAM" id="SSF51735">
    <property type="entry name" value="NAD(P)-binding Rossmann-fold domains"/>
    <property type="match status" value="1"/>
</dbReference>
<dbReference type="InterPro" id="IPR036291">
    <property type="entry name" value="NAD(P)-bd_dom_sf"/>
</dbReference>
<dbReference type="GO" id="GO:0051287">
    <property type="term" value="F:NAD binding"/>
    <property type="evidence" value="ECO:0007669"/>
    <property type="project" value="InterPro"/>
</dbReference>
<sequence>MAVQESSDLESFAQNQVQSDQDHLPLVLVHRLPSFDIPLTPLLQSHFIVLDPHHSSHSPPNSFLYSQAQSVRALVVYGPCPLTADTIRLLPSLELVVATSAGVDHIDVSECRLRGITVTNAGDAFSEDVADYAVALLVGVLRRLTAADRYVRSGLWRLNVEYPLGSKIGGKRVGIVGLGRIGSEVAKRLMAFGCSIAYNSRKKKPSVPYPYFANVYDLATNSDVLVVCCALTSATHHIISREVMKALGKEGVLINVGRGALVDEKELFQFLTRGEIGGAGLDVFENEPDVPRELFTLDNVVLSPHKAVLTPESLESVFQLVLANLKAFFSNKPLMSVVHQE</sequence>
<evidence type="ECO:0000256" key="4">
    <source>
        <dbReference type="ARBA" id="ARBA00066661"/>
    </source>
</evidence>
<keyword evidence="1" id="KW-0521">NADP</keyword>
<dbReference type="FunFam" id="3.40.50.720:FF:000213">
    <property type="entry name" value="Putative 2-hydroxyacid dehydrogenase"/>
    <property type="match status" value="1"/>
</dbReference>
<evidence type="ECO:0000256" key="2">
    <source>
        <dbReference type="ARBA" id="ARBA00023002"/>
    </source>
</evidence>
<keyword evidence="3" id="KW-0520">NAD</keyword>
<dbReference type="Gene3D" id="3.40.50.720">
    <property type="entry name" value="NAD(P)-binding Rossmann-like Domain"/>
    <property type="match status" value="2"/>
</dbReference>
<dbReference type="CDD" id="cd12156">
    <property type="entry name" value="HPPR"/>
    <property type="match status" value="1"/>
</dbReference>
<dbReference type="InterPro" id="IPR050223">
    <property type="entry name" value="D-isomer_2-hydroxyacid_DH"/>
</dbReference>
<protein>
    <recommendedName>
        <fullName evidence="4">glyoxylate reductase (NADP(+))</fullName>
        <ecNumber evidence="4">1.1.1.79</ecNumber>
    </recommendedName>
</protein>
<dbReference type="SUPFAM" id="SSF52283">
    <property type="entry name" value="Formate/glycerate dehydrogenase catalytic domain-like"/>
    <property type="match status" value="1"/>
</dbReference>
<dbReference type="PANTHER" id="PTHR10996">
    <property type="entry name" value="2-HYDROXYACID DEHYDROGENASE-RELATED"/>
    <property type="match status" value="1"/>
</dbReference>